<keyword evidence="4" id="KW-1185">Reference proteome</keyword>
<organism evidence="3 4">
    <name type="scientific">Nocardioides thalensis</name>
    <dbReference type="NCBI Taxonomy" id="1914755"/>
    <lineage>
        <taxon>Bacteria</taxon>
        <taxon>Bacillati</taxon>
        <taxon>Actinomycetota</taxon>
        <taxon>Actinomycetes</taxon>
        <taxon>Propionibacteriales</taxon>
        <taxon>Nocardioidaceae</taxon>
        <taxon>Nocardioides</taxon>
    </lineage>
</organism>
<comment type="caution">
    <text evidence="3">The sequence shown here is derived from an EMBL/GenBank/DDBJ whole genome shotgun (WGS) entry which is preliminary data.</text>
</comment>
<proteinExistence type="predicted"/>
<protein>
    <submittedName>
        <fullName evidence="3">Putative permease</fullName>
    </submittedName>
</protein>
<keyword evidence="2" id="KW-0472">Membrane</keyword>
<evidence type="ECO:0000256" key="1">
    <source>
        <dbReference type="SAM" id="MobiDB-lite"/>
    </source>
</evidence>
<sequence length="90" mass="9415">MFVPLIVRATEDAPEANDVVAGWTGFAVFVGLILAVVVIAFFLVRSLRKADKAEDEGLYDHKPTRGATATGTGGSTSSTGSTVEPTEKSD</sequence>
<feature type="transmembrane region" description="Helical" evidence="2">
    <location>
        <begin position="20"/>
        <end position="44"/>
    </location>
</feature>
<name>A0A853BYG0_9ACTN</name>
<dbReference type="AlphaFoldDB" id="A0A853BYG0"/>
<gene>
    <name evidence="3" type="ORF">HNR19_000923</name>
</gene>
<keyword evidence="2" id="KW-1133">Transmembrane helix</keyword>
<evidence type="ECO:0000256" key="2">
    <source>
        <dbReference type="SAM" id="Phobius"/>
    </source>
</evidence>
<keyword evidence="2" id="KW-0812">Transmembrane</keyword>
<reference evidence="3 4" key="1">
    <citation type="submission" date="2020-07" db="EMBL/GenBank/DDBJ databases">
        <title>Sequencing the genomes of 1000 actinobacteria strains.</title>
        <authorList>
            <person name="Klenk H.-P."/>
        </authorList>
    </citation>
    <scope>NUCLEOTIDE SEQUENCE [LARGE SCALE GENOMIC DNA]</scope>
    <source>
        <strain evidence="3 4">DSM 103833</strain>
    </source>
</reference>
<evidence type="ECO:0000313" key="3">
    <source>
        <dbReference type="EMBL" id="NYJ00225.1"/>
    </source>
</evidence>
<accession>A0A853BYG0</accession>
<dbReference type="EMBL" id="JACCFP010000001">
    <property type="protein sequence ID" value="NYJ00225.1"/>
    <property type="molecule type" value="Genomic_DNA"/>
</dbReference>
<feature type="compositionally biased region" description="Low complexity" evidence="1">
    <location>
        <begin position="66"/>
        <end position="82"/>
    </location>
</feature>
<feature type="region of interest" description="Disordered" evidence="1">
    <location>
        <begin position="51"/>
        <end position="90"/>
    </location>
</feature>
<dbReference type="Proteomes" id="UP000530424">
    <property type="component" value="Unassembled WGS sequence"/>
</dbReference>
<evidence type="ECO:0000313" key="4">
    <source>
        <dbReference type="Proteomes" id="UP000530424"/>
    </source>
</evidence>
<dbReference type="RefSeq" id="WP_179666849.1">
    <property type="nucleotide sequence ID" value="NZ_JACCFP010000001.1"/>
</dbReference>